<dbReference type="AlphaFoldDB" id="A0A9W9YMM3"/>
<protein>
    <submittedName>
        <fullName evidence="1">Uncharacterized protein</fullName>
    </submittedName>
</protein>
<organism evidence="1 2">
    <name type="scientific">Desmophyllum pertusum</name>
    <dbReference type="NCBI Taxonomy" id="174260"/>
    <lineage>
        <taxon>Eukaryota</taxon>
        <taxon>Metazoa</taxon>
        <taxon>Cnidaria</taxon>
        <taxon>Anthozoa</taxon>
        <taxon>Hexacorallia</taxon>
        <taxon>Scleractinia</taxon>
        <taxon>Caryophylliina</taxon>
        <taxon>Caryophylliidae</taxon>
        <taxon>Desmophyllum</taxon>
    </lineage>
</organism>
<evidence type="ECO:0000313" key="2">
    <source>
        <dbReference type="Proteomes" id="UP001163046"/>
    </source>
</evidence>
<keyword evidence="2" id="KW-1185">Reference proteome</keyword>
<dbReference type="OrthoDB" id="7881616at2759"/>
<comment type="caution">
    <text evidence="1">The sequence shown here is derived from an EMBL/GenBank/DDBJ whole genome shotgun (WGS) entry which is preliminary data.</text>
</comment>
<sequence>MMVDVSVEFCQDLHWELTSNDGRGHCFVVVNPKVFADGFEDRMQTLRDQYRNLEPDNIADRLGVAHLPTL</sequence>
<dbReference type="EMBL" id="MU827315">
    <property type="protein sequence ID" value="KAJ7358808.1"/>
    <property type="molecule type" value="Genomic_DNA"/>
</dbReference>
<reference evidence="1" key="1">
    <citation type="submission" date="2023-01" db="EMBL/GenBank/DDBJ databases">
        <title>Genome assembly of the deep-sea coral Lophelia pertusa.</title>
        <authorList>
            <person name="Herrera S."/>
            <person name="Cordes E."/>
        </authorList>
    </citation>
    <scope>NUCLEOTIDE SEQUENCE</scope>
    <source>
        <strain evidence="1">USNM1676648</strain>
        <tissue evidence="1">Polyp</tissue>
    </source>
</reference>
<accession>A0A9W9YMM3</accession>
<dbReference type="Proteomes" id="UP001163046">
    <property type="component" value="Unassembled WGS sequence"/>
</dbReference>
<proteinExistence type="predicted"/>
<name>A0A9W9YMM3_9CNID</name>
<dbReference type="Gene3D" id="3.30.1370.60">
    <property type="entry name" value="Hypothetical oxidoreductase yiak, domain 2"/>
    <property type="match status" value="1"/>
</dbReference>
<gene>
    <name evidence="1" type="ORF">OS493_021595</name>
</gene>
<dbReference type="InterPro" id="IPR043143">
    <property type="entry name" value="Mal/L-sulf/L-lact_DH-like_NADP"/>
</dbReference>
<evidence type="ECO:0000313" key="1">
    <source>
        <dbReference type="EMBL" id="KAJ7358808.1"/>
    </source>
</evidence>